<dbReference type="OrthoDB" id="9786026at2"/>
<dbReference type="InterPro" id="IPR001206">
    <property type="entry name" value="Diacylglycerol_kinase_cat_dom"/>
</dbReference>
<dbReference type="InterPro" id="IPR050187">
    <property type="entry name" value="Lipid_Phosphate_FormReg"/>
</dbReference>
<evidence type="ECO:0000256" key="3">
    <source>
        <dbReference type="ARBA" id="ARBA00022679"/>
    </source>
</evidence>
<dbReference type="RefSeq" id="WP_123121689.1">
    <property type="nucleotide sequence ID" value="NZ_RJJR01000013.1"/>
</dbReference>
<keyword evidence="9" id="KW-0443">Lipid metabolism</keyword>
<gene>
    <name evidence="13" type="ORF">EFY79_15780</name>
</gene>
<keyword evidence="6 13" id="KW-0418">Kinase</keyword>
<feature type="domain" description="DAGKc" evidence="12">
    <location>
        <begin position="1"/>
        <end position="130"/>
    </location>
</feature>
<evidence type="ECO:0000256" key="11">
    <source>
        <dbReference type="ARBA" id="ARBA00023264"/>
    </source>
</evidence>
<dbReference type="Proteomes" id="UP000267223">
    <property type="component" value="Unassembled WGS sequence"/>
</dbReference>
<comment type="cofactor">
    <cofactor evidence="1">
        <name>Mg(2+)</name>
        <dbReference type="ChEBI" id="CHEBI:18420"/>
    </cofactor>
</comment>
<keyword evidence="11" id="KW-1208">Phospholipid metabolism</keyword>
<keyword evidence="14" id="KW-1185">Reference proteome</keyword>
<sequence length="299" mass="32655">MNRKILFFINPVSGTKSKMDLEKKIIQKCESNNISFEILFTSKEGNYNFLHDKTRDDGVTDIAIAGGDGSIRHIVSSVLNANVNVGIIPLGSGNGLARTAGIPNSVDKAIDIIFAGKSKCTDAFLINNKLSVHVSGLGFDAKVAHDFSEGKTRGLHAYTKIAIKNFLSAKTYPFTIEADEKKINLDAFFISIANSNQFGNNFKVAPEASICDGLLDIVVLQKTNKTQAVLSFAQQIISGKVHHFSKAELQKKNILYFQTNKLKIENPGLAPLHIDGDPAETSKEFSIEILPSAYKLIQP</sequence>
<dbReference type="Gene3D" id="3.40.50.10330">
    <property type="entry name" value="Probable inorganic polyphosphate/atp-NAD kinase, domain 1"/>
    <property type="match status" value="1"/>
</dbReference>
<evidence type="ECO:0000256" key="2">
    <source>
        <dbReference type="ARBA" id="ARBA00022516"/>
    </source>
</evidence>
<dbReference type="EMBL" id="RJJR01000013">
    <property type="protein sequence ID" value="RNI34628.1"/>
    <property type="molecule type" value="Genomic_DNA"/>
</dbReference>
<dbReference type="InterPro" id="IPR005218">
    <property type="entry name" value="Diacylglycerol/lipid_kinase"/>
</dbReference>
<keyword evidence="4" id="KW-0479">Metal-binding</keyword>
<dbReference type="SUPFAM" id="SSF111331">
    <property type="entry name" value="NAD kinase/diacylglycerol kinase-like"/>
    <property type="match status" value="1"/>
</dbReference>
<organism evidence="13 14">
    <name type="scientific">Hanamia caeni</name>
    <dbReference type="NCBI Taxonomy" id="2294116"/>
    <lineage>
        <taxon>Bacteria</taxon>
        <taxon>Pseudomonadati</taxon>
        <taxon>Bacteroidota</taxon>
        <taxon>Chitinophagia</taxon>
        <taxon>Chitinophagales</taxon>
        <taxon>Chitinophagaceae</taxon>
        <taxon>Hanamia</taxon>
    </lineage>
</organism>
<keyword evidence="3" id="KW-0808">Transferase</keyword>
<dbReference type="Pfam" id="PF00781">
    <property type="entry name" value="DAGK_cat"/>
    <property type="match status" value="1"/>
</dbReference>
<dbReference type="GO" id="GO:0005886">
    <property type="term" value="C:plasma membrane"/>
    <property type="evidence" value="ECO:0007669"/>
    <property type="project" value="TreeGrafter"/>
</dbReference>
<dbReference type="AlphaFoldDB" id="A0A3M9NCD4"/>
<proteinExistence type="predicted"/>
<evidence type="ECO:0000313" key="13">
    <source>
        <dbReference type="EMBL" id="RNI34628.1"/>
    </source>
</evidence>
<dbReference type="PROSITE" id="PS50146">
    <property type="entry name" value="DAGK"/>
    <property type="match status" value="1"/>
</dbReference>
<keyword evidence="2" id="KW-0444">Lipid biosynthesis</keyword>
<dbReference type="InterPro" id="IPR017438">
    <property type="entry name" value="ATP-NAD_kinase_N"/>
</dbReference>
<dbReference type="Pfam" id="PF19279">
    <property type="entry name" value="YegS_C"/>
    <property type="match status" value="1"/>
</dbReference>
<name>A0A3M9NCD4_9BACT</name>
<evidence type="ECO:0000256" key="8">
    <source>
        <dbReference type="ARBA" id="ARBA00022842"/>
    </source>
</evidence>
<dbReference type="GO" id="GO:0046872">
    <property type="term" value="F:metal ion binding"/>
    <property type="evidence" value="ECO:0007669"/>
    <property type="project" value="UniProtKB-KW"/>
</dbReference>
<dbReference type="InterPro" id="IPR045540">
    <property type="entry name" value="YegS/DAGK_C"/>
</dbReference>
<dbReference type="NCBIfam" id="TIGR00147">
    <property type="entry name" value="YegS/Rv2252/BmrU family lipid kinase"/>
    <property type="match status" value="1"/>
</dbReference>
<evidence type="ECO:0000256" key="4">
    <source>
        <dbReference type="ARBA" id="ARBA00022723"/>
    </source>
</evidence>
<reference evidence="13 14" key="1">
    <citation type="submission" date="2018-11" db="EMBL/GenBank/DDBJ databases">
        <title>Draft genome sequence of Ferruginibacter sp. BO-59.</title>
        <authorList>
            <person name="Im W.T."/>
        </authorList>
    </citation>
    <scope>NUCLEOTIDE SEQUENCE [LARGE SCALE GENOMIC DNA]</scope>
    <source>
        <strain evidence="13 14">BO-59</strain>
    </source>
</reference>
<keyword evidence="7" id="KW-0067">ATP-binding</keyword>
<dbReference type="SMART" id="SM00046">
    <property type="entry name" value="DAGKc"/>
    <property type="match status" value="1"/>
</dbReference>
<dbReference type="InterPro" id="IPR016064">
    <property type="entry name" value="NAD/diacylglycerol_kinase_sf"/>
</dbReference>
<keyword evidence="5" id="KW-0547">Nucleotide-binding</keyword>
<comment type="caution">
    <text evidence="13">The sequence shown here is derived from an EMBL/GenBank/DDBJ whole genome shotgun (WGS) entry which is preliminary data.</text>
</comment>
<evidence type="ECO:0000256" key="6">
    <source>
        <dbReference type="ARBA" id="ARBA00022777"/>
    </source>
</evidence>
<evidence type="ECO:0000256" key="10">
    <source>
        <dbReference type="ARBA" id="ARBA00023209"/>
    </source>
</evidence>
<evidence type="ECO:0000256" key="9">
    <source>
        <dbReference type="ARBA" id="ARBA00023098"/>
    </source>
</evidence>
<dbReference type="GO" id="GO:0008654">
    <property type="term" value="P:phospholipid biosynthetic process"/>
    <property type="evidence" value="ECO:0007669"/>
    <property type="project" value="UniProtKB-KW"/>
</dbReference>
<dbReference type="PANTHER" id="PTHR12358:SF106">
    <property type="entry name" value="LIPID KINASE YEGS"/>
    <property type="match status" value="1"/>
</dbReference>
<evidence type="ECO:0000259" key="12">
    <source>
        <dbReference type="PROSITE" id="PS50146"/>
    </source>
</evidence>
<dbReference type="GO" id="GO:0016301">
    <property type="term" value="F:kinase activity"/>
    <property type="evidence" value="ECO:0007669"/>
    <property type="project" value="UniProtKB-KW"/>
</dbReference>
<dbReference type="Gene3D" id="2.60.200.40">
    <property type="match status" value="1"/>
</dbReference>
<evidence type="ECO:0000256" key="7">
    <source>
        <dbReference type="ARBA" id="ARBA00022840"/>
    </source>
</evidence>
<keyword evidence="8" id="KW-0460">Magnesium</keyword>
<evidence type="ECO:0000313" key="14">
    <source>
        <dbReference type="Proteomes" id="UP000267223"/>
    </source>
</evidence>
<protein>
    <submittedName>
        <fullName evidence="13">YegS/Rv2252/BmrU family lipid kinase</fullName>
    </submittedName>
</protein>
<evidence type="ECO:0000256" key="1">
    <source>
        <dbReference type="ARBA" id="ARBA00001946"/>
    </source>
</evidence>
<dbReference type="PANTHER" id="PTHR12358">
    <property type="entry name" value="SPHINGOSINE KINASE"/>
    <property type="match status" value="1"/>
</dbReference>
<evidence type="ECO:0000256" key="5">
    <source>
        <dbReference type="ARBA" id="ARBA00022741"/>
    </source>
</evidence>
<accession>A0A3M9NCD4</accession>
<keyword evidence="10" id="KW-0594">Phospholipid biosynthesis</keyword>
<dbReference type="GO" id="GO:0005524">
    <property type="term" value="F:ATP binding"/>
    <property type="evidence" value="ECO:0007669"/>
    <property type="project" value="UniProtKB-KW"/>
</dbReference>